<protein>
    <submittedName>
        <fullName evidence="1">Putative ovule protein</fullName>
    </submittedName>
</protein>
<sequence>MLDYKWSLDSCICRKIQVQLKRRKKKTNKFVRVRQRHIYLALFKQIQAYYTIFVTVLPVCG</sequence>
<dbReference type="EMBL" id="GEDG01011007">
    <property type="protein sequence ID" value="JAP27592.1"/>
    <property type="molecule type" value="Transcribed_RNA"/>
</dbReference>
<organism evidence="1">
    <name type="scientific">Solanum chacoense</name>
    <name type="common">Chaco potato</name>
    <dbReference type="NCBI Taxonomy" id="4108"/>
    <lineage>
        <taxon>Eukaryota</taxon>
        <taxon>Viridiplantae</taxon>
        <taxon>Streptophyta</taxon>
        <taxon>Embryophyta</taxon>
        <taxon>Tracheophyta</taxon>
        <taxon>Spermatophyta</taxon>
        <taxon>Magnoliopsida</taxon>
        <taxon>eudicotyledons</taxon>
        <taxon>Gunneridae</taxon>
        <taxon>Pentapetalae</taxon>
        <taxon>asterids</taxon>
        <taxon>lamiids</taxon>
        <taxon>Solanales</taxon>
        <taxon>Solanaceae</taxon>
        <taxon>Solanoideae</taxon>
        <taxon>Solaneae</taxon>
        <taxon>Solanum</taxon>
    </lineage>
</organism>
<accession>A0A0V0I577</accession>
<reference evidence="1" key="1">
    <citation type="submission" date="2015-12" db="EMBL/GenBank/DDBJ databases">
        <title>Gene expression during late stages of embryo sac development: a critical building block for successful pollen-pistil interactions.</title>
        <authorList>
            <person name="Liu Y."/>
            <person name="Joly V."/>
            <person name="Sabar M."/>
            <person name="Matton D.P."/>
        </authorList>
    </citation>
    <scope>NUCLEOTIDE SEQUENCE</scope>
</reference>
<proteinExistence type="predicted"/>
<dbReference type="AlphaFoldDB" id="A0A0V0I577"/>
<name>A0A0V0I577_SOLCH</name>
<evidence type="ECO:0000313" key="1">
    <source>
        <dbReference type="EMBL" id="JAP27592.1"/>
    </source>
</evidence>